<sequence>MSYPRQLGDKHYLNPNHLHPSVYVNNSLRTPQLRAQGRSLSAREYGSQNLFENMSQQHPHTNPESFESLELDSSFYSPNRRKSSTASNYYRKSSSPSPRYQQTTANIFTYIGEGRRSSSRLQSDSHGDSSIFSYDIRRPSELSLQRSEDEDDQPLFRGKSSSPGNCNYLNPSSAASYMQRSSSCKSSPNIIRSSSPSTNISFRGSFSHQSKSDLDIMDFLHNGKSFDDSSSNYERQETPIKPATSLFLKRATRSVSKKFAQLKMGHKESRLQLSQNDLASGFSHSFDQSYLEDKKTLPPSKEKKQMSSSSRTDSTNSDDSYLNEKSTSYEGSSASLNIFTKNKKNKNDRRVQNGIRSSSATSKAVTPKRTISPPRMTSNKKINPISSSSQEIIKYCMASSKGDIATRIISRMCHKREDFAAFVTNLSPENLNEFTNSIKEYLSQVYKYLDRSEKLREISVQFGILQVCKRSLGFKADFFAILADAVVTEFFFFDAAAHSPTEVIESFTELVEILFSNIREGFYFQIRYIRRSSQCFNGTFSQSQEIIGESDSTQQPSSNSSIASNMRHPWTMHRQMSENMSENGCHANQPRNHSARYQYQSSPNTPIEPVMSSGVIINIKN</sequence>
<evidence type="ECO:0000313" key="1">
    <source>
        <dbReference type="Proteomes" id="UP000095286"/>
    </source>
</evidence>
<evidence type="ECO:0000313" key="2">
    <source>
        <dbReference type="WBParaSite" id="RSKR_0000912800.1"/>
    </source>
</evidence>
<organism evidence="1 2">
    <name type="scientific">Rhabditophanes sp. KR3021</name>
    <dbReference type="NCBI Taxonomy" id="114890"/>
    <lineage>
        <taxon>Eukaryota</taxon>
        <taxon>Metazoa</taxon>
        <taxon>Ecdysozoa</taxon>
        <taxon>Nematoda</taxon>
        <taxon>Chromadorea</taxon>
        <taxon>Rhabditida</taxon>
        <taxon>Tylenchina</taxon>
        <taxon>Panagrolaimomorpha</taxon>
        <taxon>Strongyloidoidea</taxon>
        <taxon>Alloionematidae</taxon>
        <taxon>Rhabditophanes</taxon>
    </lineage>
</organism>
<accession>A0AC35U9S4</accession>
<reference evidence="2" key="1">
    <citation type="submission" date="2016-11" db="UniProtKB">
        <authorList>
            <consortium name="WormBaseParasite"/>
        </authorList>
    </citation>
    <scope>IDENTIFICATION</scope>
    <source>
        <strain evidence="2">KR3021</strain>
    </source>
</reference>
<dbReference type="Proteomes" id="UP000095286">
    <property type="component" value="Unplaced"/>
</dbReference>
<dbReference type="WBParaSite" id="RSKR_0000912800.1">
    <property type="protein sequence ID" value="RSKR_0000912800.1"/>
    <property type="gene ID" value="RSKR_0000912800"/>
</dbReference>
<name>A0AC35U9S4_9BILA</name>
<proteinExistence type="predicted"/>
<protein>
    <submittedName>
        <fullName evidence="2">WAPL domain-containing protein</fullName>
    </submittedName>
</protein>